<dbReference type="PRINTS" id="PR00344">
    <property type="entry name" value="BCTRLSENSOR"/>
</dbReference>
<evidence type="ECO:0000313" key="15">
    <source>
        <dbReference type="EMBL" id="CCW18252.1"/>
    </source>
</evidence>
<evidence type="ECO:0000256" key="9">
    <source>
        <dbReference type="PROSITE-ProRule" id="PRU00169"/>
    </source>
</evidence>
<dbReference type="InterPro" id="IPR036097">
    <property type="entry name" value="HisK_dim/P_sf"/>
</dbReference>
<keyword evidence="16" id="KW-1185">Reference proteome</keyword>
<dbReference type="InterPro" id="IPR000700">
    <property type="entry name" value="PAS-assoc_C"/>
</dbReference>
<dbReference type="CDD" id="cd00130">
    <property type="entry name" value="PAS"/>
    <property type="match status" value="1"/>
</dbReference>
<dbReference type="PROSITE" id="PS50109">
    <property type="entry name" value="HIS_KIN"/>
    <property type="match status" value="1"/>
</dbReference>
<accession>N1MRI3</accession>
<dbReference type="Pfam" id="PF00989">
    <property type="entry name" value="PAS"/>
    <property type="match status" value="1"/>
</dbReference>
<evidence type="ECO:0000313" key="16">
    <source>
        <dbReference type="Proteomes" id="UP000013201"/>
    </source>
</evidence>
<dbReference type="InterPro" id="IPR013655">
    <property type="entry name" value="PAS_fold_3"/>
</dbReference>
<dbReference type="Pfam" id="PF00512">
    <property type="entry name" value="HisKA"/>
    <property type="match status" value="1"/>
</dbReference>
<keyword evidence="5" id="KW-0547">Nucleotide-binding</keyword>
<evidence type="ECO:0000256" key="4">
    <source>
        <dbReference type="ARBA" id="ARBA00022679"/>
    </source>
</evidence>
<evidence type="ECO:0000256" key="5">
    <source>
        <dbReference type="ARBA" id="ARBA00022741"/>
    </source>
</evidence>
<sequence>MNDLVLILAPRGRDAAIAAGLLGRHAIAARICTDVRDLAEHLDEGVGAVLLTEEALVGANASEIAGWVAGQESWSDIPFVVLGNGSRTPRTVAATERLAELGNVVLLERPLHAEAMLGAIRSSLKARARQFEVRDSARLSAAQNRILALAVEAAPLTTTLEAIVREVETLSTFGVIGSILLLSEDGSRLRHGAGPSLPAAYKDAIDGIEVGPAVGSCGTAVYRKEPVFAADISSDPLWVDFRDLALAHGLRACWSVPITSVEGEILGTFAMYHSEPREPVATDLIIVDFVVRTAGIVIARTRAEDNLRASEARYRQIVEGADEFAIVSLDPVGTITGWSSGATRLLGYSASEALGQTGGLFFTPEDQAANVPAQEMARATAKGRAVNERWHVRKDGRRFWASGLTMPLAERDGGYVTIFRDRTAEHEAEAALRESEARLRFFGVLEERLFSAATADDAMRAAAEMLGQQINASRCAYADVDADNDRFWIRNDYTAPGIATSAGIYSLELFGPRAAAELRRGQTLIVRDVAGELGADEGRAMFQSIGIEAIVCCPLVKQGQLAAMMAVHQDVARDWSLSEIALIREVVERCWAHVERVGAEARLRESEERLRLAVENAEIGFWDVDVVNDLLIWPTRTKAMFGISADVPVTMADFYAGLHPDDLEATTAAYLAAADPVQRALYEVDYRTVGKEDGVLRWVAAKGRGVFDALGRCLRVAGTALDITARKQAEEALRDLNATLETRIAEAIAEREAAHEALRQSQKMEAMGQLTGGVAHDFNNLLTPIVGSLDMLQRKGVGTEREQRLIAGAAQSAERARVLVQRLLAFARRQPLQSVAVDIALLVAGMGDLVESTTGPQIKVVVNVASDLPSARADPNQLEMALLNLSVNARDAMPDGGTLRISARAEPVGANHRSGLSPGEYIRISVADTGSGMDEVTLARAIEPFFSTKGIGKGTGLGLSMVHGLVSQLGGGLTIQSRLDMGTNIELWLPVSATRAEGVPDHQRAAAGATHQGVALLVDDEEMVRMSTADMLAELGYAIIEANSAEEALRLLDSGTLVDIVVTDHLMPGMTGTDLALRVRLARPQLPILLVSGYAELEGIDAKLPRLTKPFRKDELAATLTSLLH</sequence>
<feature type="coiled-coil region" evidence="10">
    <location>
        <begin position="726"/>
        <end position="764"/>
    </location>
</feature>
<feature type="domain" description="PAC" evidence="14">
    <location>
        <begin position="682"/>
        <end position="735"/>
    </location>
</feature>
<dbReference type="SMART" id="SM00448">
    <property type="entry name" value="REC"/>
    <property type="match status" value="1"/>
</dbReference>
<evidence type="ECO:0000256" key="8">
    <source>
        <dbReference type="ARBA" id="ARBA00023012"/>
    </source>
</evidence>
<dbReference type="SUPFAM" id="SSF55785">
    <property type="entry name" value="PYP-like sensor domain (PAS domain)"/>
    <property type="match status" value="2"/>
</dbReference>
<dbReference type="PROSITE" id="PS50110">
    <property type="entry name" value="RESPONSE_REGULATORY"/>
    <property type="match status" value="1"/>
</dbReference>
<dbReference type="Gene3D" id="1.10.287.130">
    <property type="match status" value="1"/>
</dbReference>
<dbReference type="InterPro" id="IPR003661">
    <property type="entry name" value="HisK_dim/P_dom"/>
</dbReference>
<dbReference type="AlphaFoldDB" id="N1MRI3"/>
<dbReference type="GO" id="GO:0006355">
    <property type="term" value="P:regulation of DNA-templated transcription"/>
    <property type="evidence" value="ECO:0007669"/>
    <property type="project" value="InterPro"/>
</dbReference>
<dbReference type="SUPFAM" id="SSF52172">
    <property type="entry name" value="CheY-like"/>
    <property type="match status" value="1"/>
</dbReference>
<dbReference type="SMART" id="SM00091">
    <property type="entry name" value="PAS"/>
    <property type="match status" value="2"/>
</dbReference>
<keyword evidence="3 9" id="KW-0597">Phosphoprotein</keyword>
<dbReference type="GO" id="GO:0005524">
    <property type="term" value="F:ATP binding"/>
    <property type="evidence" value="ECO:0007669"/>
    <property type="project" value="UniProtKB-KW"/>
</dbReference>
<keyword evidence="6 15" id="KW-0418">Kinase</keyword>
<name>N1MRI3_9SPHN</name>
<dbReference type="InterPro" id="IPR000014">
    <property type="entry name" value="PAS"/>
</dbReference>
<dbReference type="SUPFAM" id="SSF55874">
    <property type="entry name" value="ATPase domain of HSP90 chaperone/DNA topoisomerase II/histidine kinase"/>
    <property type="match status" value="1"/>
</dbReference>
<keyword evidence="4" id="KW-0808">Transferase</keyword>
<gene>
    <name evidence="15" type="ORF">EBBID32_26030</name>
</gene>
<dbReference type="SMART" id="SM00388">
    <property type="entry name" value="HisKA"/>
    <property type="match status" value="1"/>
</dbReference>
<dbReference type="Pfam" id="PF13185">
    <property type="entry name" value="GAF_2"/>
    <property type="match status" value="1"/>
</dbReference>
<dbReference type="Pfam" id="PF02518">
    <property type="entry name" value="HATPase_c"/>
    <property type="match status" value="1"/>
</dbReference>
<dbReference type="InterPro" id="IPR003018">
    <property type="entry name" value="GAF"/>
</dbReference>
<comment type="caution">
    <text evidence="15">The sequence shown here is derived from an EMBL/GenBank/DDBJ whole genome shotgun (WGS) entry which is preliminary data.</text>
</comment>
<dbReference type="SUPFAM" id="SSF55781">
    <property type="entry name" value="GAF domain-like"/>
    <property type="match status" value="2"/>
</dbReference>
<feature type="domain" description="Response regulatory" evidence="12">
    <location>
        <begin position="1014"/>
        <end position="1124"/>
    </location>
</feature>
<evidence type="ECO:0000256" key="2">
    <source>
        <dbReference type="ARBA" id="ARBA00012438"/>
    </source>
</evidence>
<dbReference type="Proteomes" id="UP000013201">
    <property type="component" value="Unassembled WGS sequence"/>
</dbReference>
<dbReference type="Pfam" id="PF00072">
    <property type="entry name" value="Response_reg"/>
    <property type="match status" value="1"/>
</dbReference>
<dbReference type="InterPro" id="IPR036890">
    <property type="entry name" value="HATPase_C_sf"/>
</dbReference>
<organism evidence="15 16">
    <name type="scientific">Sphingobium indicum BiD32</name>
    <dbReference type="NCBI Taxonomy" id="1301087"/>
    <lineage>
        <taxon>Bacteria</taxon>
        <taxon>Pseudomonadati</taxon>
        <taxon>Pseudomonadota</taxon>
        <taxon>Alphaproteobacteria</taxon>
        <taxon>Sphingomonadales</taxon>
        <taxon>Sphingomonadaceae</taxon>
        <taxon>Sphingobium</taxon>
    </lineage>
</organism>
<dbReference type="PROSITE" id="PS50112">
    <property type="entry name" value="PAS"/>
    <property type="match status" value="2"/>
</dbReference>
<evidence type="ECO:0000256" key="6">
    <source>
        <dbReference type="ARBA" id="ARBA00022777"/>
    </source>
</evidence>
<evidence type="ECO:0000259" key="12">
    <source>
        <dbReference type="PROSITE" id="PS50110"/>
    </source>
</evidence>
<dbReference type="GO" id="GO:0000155">
    <property type="term" value="F:phosphorelay sensor kinase activity"/>
    <property type="evidence" value="ECO:0007669"/>
    <property type="project" value="InterPro"/>
</dbReference>
<proteinExistence type="predicted"/>
<dbReference type="Gene3D" id="3.30.450.40">
    <property type="match status" value="2"/>
</dbReference>
<dbReference type="InterPro" id="IPR029016">
    <property type="entry name" value="GAF-like_dom_sf"/>
</dbReference>
<dbReference type="NCBIfam" id="TIGR00229">
    <property type="entry name" value="sensory_box"/>
    <property type="match status" value="2"/>
</dbReference>
<feature type="domain" description="Histidine kinase" evidence="11">
    <location>
        <begin position="773"/>
        <end position="993"/>
    </location>
</feature>
<reference evidence="16" key="2">
    <citation type="submission" date="2013-04" db="EMBL/GenBank/DDBJ databases">
        <title>Bisphenol A degrading Sphingobium sp. strain BiD32.</title>
        <authorList>
            <person name="Nielsen J.L."/>
            <person name="Zhou N.A."/>
            <person name="Kjeldal H."/>
        </authorList>
    </citation>
    <scope>NUCLEOTIDE SEQUENCE [LARGE SCALE GENOMIC DNA]</scope>
    <source>
        <strain evidence="16">BiD32</strain>
    </source>
</reference>
<dbReference type="InterPro" id="IPR003594">
    <property type="entry name" value="HATPase_dom"/>
</dbReference>
<feature type="domain" description="PAS" evidence="13">
    <location>
        <begin position="606"/>
        <end position="684"/>
    </location>
</feature>
<keyword evidence="7" id="KW-0067">ATP-binding</keyword>
<comment type="catalytic activity">
    <reaction evidence="1">
        <text>ATP + protein L-histidine = ADP + protein N-phospho-L-histidine.</text>
        <dbReference type="EC" id="2.7.13.3"/>
    </reaction>
</comment>
<protein>
    <recommendedName>
        <fullName evidence="2">histidine kinase</fullName>
        <ecNumber evidence="2">2.7.13.3</ecNumber>
    </recommendedName>
</protein>
<dbReference type="SMART" id="SM00065">
    <property type="entry name" value="GAF"/>
    <property type="match status" value="2"/>
</dbReference>
<keyword evidence="10" id="KW-0175">Coiled coil</keyword>
<dbReference type="InterPro" id="IPR004358">
    <property type="entry name" value="Sig_transdc_His_kin-like_C"/>
</dbReference>
<evidence type="ECO:0000256" key="7">
    <source>
        <dbReference type="ARBA" id="ARBA00022840"/>
    </source>
</evidence>
<dbReference type="Pfam" id="PF01590">
    <property type="entry name" value="GAF"/>
    <property type="match status" value="1"/>
</dbReference>
<dbReference type="InterPro" id="IPR001789">
    <property type="entry name" value="Sig_transdc_resp-reg_receiver"/>
</dbReference>
<dbReference type="EMBL" id="CAVK010000129">
    <property type="protein sequence ID" value="CCW18252.1"/>
    <property type="molecule type" value="Genomic_DNA"/>
</dbReference>
<keyword evidence="8" id="KW-0902">Two-component regulatory system</keyword>
<evidence type="ECO:0000256" key="1">
    <source>
        <dbReference type="ARBA" id="ARBA00000085"/>
    </source>
</evidence>
<dbReference type="PROSITE" id="PS50113">
    <property type="entry name" value="PAC"/>
    <property type="match status" value="1"/>
</dbReference>
<evidence type="ECO:0000259" key="11">
    <source>
        <dbReference type="PROSITE" id="PS50109"/>
    </source>
</evidence>
<dbReference type="SMART" id="SM00387">
    <property type="entry name" value="HATPase_c"/>
    <property type="match status" value="1"/>
</dbReference>
<dbReference type="Gene3D" id="3.30.565.10">
    <property type="entry name" value="Histidine kinase-like ATPase, C-terminal domain"/>
    <property type="match status" value="1"/>
</dbReference>
<dbReference type="EC" id="2.7.13.3" evidence="2"/>
<dbReference type="Gene3D" id="3.30.450.20">
    <property type="entry name" value="PAS domain"/>
    <property type="match status" value="2"/>
</dbReference>
<feature type="domain" description="PAS" evidence="13">
    <location>
        <begin position="310"/>
        <end position="367"/>
    </location>
</feature>
<dbReference type="InterPro" id="IPR035965">
    <property type="entry name" value="PAS-like_dom_sf"/>
</dbReference>
<reference evidence="15 16" key="1">
    <citation type="submission" date="2013-03" db="EMBL/GenBank/DDBJ databases">
        <authorList>
            <person name="Le V."/>
        </authorList>
    </citation>
    <scope>NUCLEOTIDE SEQUENCE [LARGE SCALE GENOMIC DNA]</scope>
    <source>
        <strain evidence="15 16">BiD32</strain>
    </source>
</reference>
<dbReference type="InterPro" id="IPR005467">
    <property type="entry name" value="His_kinase_dom"/>
</dbReference>
<evidence type="ECO:0000259" key="14">
    <source>
        <dbReference type="PROSITE" id="PS50113"/>
    </source>
</evidence>
<dbReference type="InterPro" id="IPR011006">
    <property type="entry name" value="CheY-like_superfamily"/>
</dbReference>
<dbReference type="Pfam" id="PF08447">
    <property type="entry name" value="PAS_3"/>
    <property type="match status" value="1"/>
</dbReference>
<dbReference type="OrthoDB" id="9796100at2"/>
<dbReference type="PANTHER" id="PTHR43065">
    <property type="entry name" value="SENSOR HISTIDINE KINASE"/>
    <property type="match status" value="1"/>
</dbReference>
<evidence type="ECO:0000256" key="3">
    <source>
        <dbReference type="ARBA" id="ARBA00022553"/>
    </source>
</evidence>
<dbReference type="InterPro" id="IPR013767">
    <property type="entry name" value="PAS_fold"/>
</dbReference>
<dbReference type="Gene3D" id="2.10.70.100">
    <property type="match status" value="1"/>
</dbReference>
<feature type="modified residue" description="4-aspartylphosphate" evidence="9">
    <location>
        <position position="1064"/>
    </location>
</feature>
<dbReference type="Gene3D" id="3.40.50.2300">
    <property type="match status" value="1"/>
</dbReference>
<dbReference type="PANTHER" id="PTHR43065:SF42">
    <property type="entry name" value="TWO-COMPONENT SENSOR PPRA"/>
    <property type="match status" value="1"/>
</dbReference>
<evidence type="ECO:0000259" key="13">
    <source>
        <dbReference type="PROSITE" id="PS50112"/>
    </source>
</evidence>
<evidence type="ECO:0000256" key="10">
    <source>
        <dbReference type="SAM" id="Coils"/>
    </source>
</evidence>
<dbReference type="SUPFAM" id="SSF47384">
    <property type="entry name" value="Homodimeric domain of signal transducing histidine kinase"/>
    <property type="match status" value="1"/>
</dbReference>
<dbReference type="CDD" id="cd00082">
    <property type="entry name" value="HisKA"/>
    <property type="match status" value="1"/>
</dbReference>